<comment type="caution">
    <text evidence="2">The sequence shown here is derived from an EMBL/GenBank/DDBJ whole genome shotgun (WGS) entry which is preliminary data.</text>
</comment>
<proteinExistence type="predicted"/>
<accession>A0A9P5HG33</accession>
<organism evidence="2 3">
    <name type="scientific">Cylindrodendrum hubeiense</name>
    <dbReference type="NCBI Taxonomy" id="595255"/>
    <lineage>
        <taxon>Eukaryota</taxon>
        <taxon>Fungi</taxon>
        <taxon>Dikarya</taxon>
        <taxon>Ascomycota</taxon>
        <taxon>Pezizomycotina</taxon>
        <taxon>Sordariomycetes</taxon>
        <taxon>Hypocreomycetidae</taxon>
        <taxon>Hypocreales</taxon>
        <taxon>Nectriaceae</taxon>
        <taxon>Cylindrodendrum</taxon>
    </lineage>
</organism>
<reference evidence="2" key="1">
    <citation type="submission" date="2020-03" db="EMBL/GenBank/DDBJ databases">
        <title>Draft Genome Sequence of Cylindrodendrum hubeiense.</title>
        <authorList>
            <person name="Buettner E."/>
            <person name="Kellner H."/>
        </authorList>
    </citation>
    <scope>NUCLEOTIDE SEQUENCE</scope>
    <source>
        <strain evidence="2">IHI 201604</strain>
    </source>
</reference>
<dbReference type="PANTHER" id="PTHR41677">
    <property type="entry name" value="YALI0B19030P"/>
    <property type="match status" value="1"/>
</dbReference>
<dbReference type="EMBL" id="JAANBB010000006">
    <property type="protein sequence ID" value="KAF7557271.1"/>
    <property type="molecule type" value="Genomic_DNA"/>
</dbReference>
<dbReference type="PANTHER" id="PTHR41677:SF1">
    <property type="entry name" value="FE2OG DIOXYGENASE DOMAIN-CONTAINING PROTEIN"/>
    <property type="match status" value="1"/>
</dbReference>
<dbReference type="OrthoDB" id="10256055at2759"/>
<name>A0A9P5HG33_9HYPO</name>
<protein>
    <submittedName>
        <fullName evidence="2">Uncharacterized protein</fullName>
    </submittedName>
</protein>
<keyword evidence="3" id="KW-1185">Reference proteome</keyword>
<feature type="region of interest" description="Disordered" evidence="1">
    <location>
        <begin position="165"/>
        <end position="186"/>
    </location>
</feature>
<dbReference type="AlphaFoldDB" id="A0A9P5HG33"/>
<evidence type="ECO:0000256" key="1">
    <source>
        <dbReference type="SAM" id="MobiDB-lite"/>
    </source>
</evidence>
<sequence length="357" mass="40101">MTVVDTFVSQVASVSTPETVNNASLKAESSSTFDPSKHLQFVSPSKVWSMKELQFPEDQGISPVSVSEPFRLFSDQAVHNMRNEIFSKKVWSNHRFASKYAECQLRGYARDHAPFIYSAWKSPETLAIISRIAGIDLVPLMDYEIAHINISGSTVDNLNPLTESTNASRETSKVIPAPSPSESVEEKNDAIVSWHKDSYPFVCVTMLSDCTNMVGGETALKTGTGQVIKVRGPGMGYAVVLQGRYIDHQALRAFGGTERISMVTSFRARSSGIKDDTVLKLVRPISNIDELYEEYSEYRFQMMEDRFREARQLMTEKLRNKAPYSVAETKAFIREQIEFLQQMDEQIIEHVGGKIVS</sequence>
<dbReference type="Proteomes" id="UP000722485">
    <property type="component" value="Unassembled WGS sequence"/>
</dbReference>
<evidence type="ECO:0000313" key="3">
    <source>
        <dbReference type="Proteomes" id="UP000722485"/>
    </source>
</evidence>
<gene>
    <name evidence="2" type="ORF">G7Z17_g808</name>
</gene>
<evidence type="ECO:0000313" key="2">
    <source>
        <dbReference type="EMBL" id="KAF7557271.1"/>
    </source>
</evidence>